<evidence type="ECO:0000313" key="2">
    <source>
        <dbReference type="EMBL" id="USG62667.1"/>
    </source>
</evidence>
<name>A0ABY4W678_9PROT</name>
<evidence type="ECO:0000256" key="1">
    <source>
        <dbReference type="SAM" id="MobiDB-lite"/>
    </source>
</evidence>
<keyword evidence="3" id="KW-1185">Reference proteome</keyword>
<gene>
    <name evidence="2" type="ORF">NBZ79_06710</name>
</gene>
<evidence type="ECO:0000313" key="3">
    <source>
        <dbReference type="Proteomes" id="UP001056291"/>
    </source>
</evidence>
<dbReference type="RefSeq" id="WP_251936662.1">
    <property type="nucleotide sequence ID" value="NZ_CP098747.1"/>
</dbReference>
<dbReference type="Proteomes" id="UP001056291">
    <property type="component" value="Chromosome"/>
</dbReference>
<feature type="compositionally biased region" description="Polar residues" evidence="1">
    <location>
        <begin position="135"/>
        <end position="148"/>
    </location>
</feature>
<reference evidence="2" key="1">
    <citation type="submission" date="2022-06" db="EMBL/GenBank/DDBJ databases">
        <title>Sneathiella actinostolidae sp. nov., isolated from a sea anemonein the Western Pacific Ocean.</title>
        <authorList>
            <person name="Wei M.J."/>
        </authorList>
    </citation>
    <scope>NUCLEOTIDE SEQUENCE</scope>
    <source>
        <strain evidence="2">PHK-P5</strain>
    </source>
</reference>
<dbReference type="PROSITE" id="PS51257">
    <property type="entry name" value="PROKAR_LIPOPROTEIN"/>
    <property type="match status" value="1"/>
</dbReference>
<organism evidence="2 3">
    <name type="scientific">Sneathiella marina</name>
    <dbReference type="NCBI Taxonomy" id="2950108"/>
    <lineage>
        <taxon>Bacteria</taxon>
        <taxon>Pseudomonadati</taxon>
        <taxon>Pseudomonadota</taxon>
        <taxon>Alphaproteobacteria</taxon>
        <taxon>Sneathiellales</taxon>
        <taxon>Sneathiellaceae</taxon>
        <taxon>Sneathiella</taxon>
    </lineage>
</organism>
<sequence length="584" mass="65376">MKIPFRLASLILFVIFISACQPRIQPIYVPSSVALPPGLETAPLSVIRDGILDAGAAKSWKMKEIEPGVIRGTLDVQNKHQAVVDVVYTNKAYTINYVSSRNLLSQGARIHRSYNTWVRQLESGISSNLNYISSRQQAAQNTPQNSGTPVAPAPSKTAFDPAGIWDVYATYTPTVMSASFCPKQRNWNFKLDYSKRGDISHTYWSDGVQLNISGEHSDDHSELNFSVPQGGNNWQWTRQLALDKPQVRLTSEPKTSSPSNCLGVIDIIMRKQYDPNQKTTIASTTPRPPFYPTGNWRVTAIYEASSQRQSFCRKSNKWEFDLALQKGIISHTAWKDRSPIYVSGLFTDEKIEMNFDVPNGGSDWNWTEHFKLDEKEKTFIALPDTSSSSDCRGTLTVNLKKQPAAITRETTIPVDNQDAAAKAAWLAIKDNNDEQELRLFLKGHPESKYAEAAVTALNKILERKSPNSFSPVGKWAVSAKYIFQEGNDSYCPSDIQWNFDLLVTSSLQSETIWNDTYALYVTAKPAKGGVQMSFDMPKGGSDWQSKKPLLLTKGKTVFTTKSYSISDVWRACSGELKVSMDKRQ</sequence>
<dbReference type="EMBL" id="CP098747">
    <property type="protein sequence ID" value="USG62667.1"/>
    <property type="molecule type" value="Genomic_DNA"/>
</dbReference>
<protein>
    <submittedName>
        <fullName evidence="2">Uncharacterized protein</fullName>
    </submittedName>
</protein>
<accession>A0ABY4W678</accession>
<proteinExistence type="predicted"/>
<feature type="region of interest" description="Disordered" evidence="1">
    <location>
        <begin position="135"/>
        <end position="155"/>
    </location>
</feature>